<comment type="caution">
    <text evidence="1">The sequence shown here is derived from an EMBL/GenBank/DDBJ whole genome shotgun (WGS) entry which is preliminary data.</text>
</comment>
<evidence type="ECO:0000313" key="2">
    <source>
        <dbReference type="Proteomes" id="UP001165960"/>
    </source>
</evidence>
<organism evidence="1 2">
    <name type="scientific">Entomophthora muscae</name>
    <dbReference type="NCBI Taxonomy" id="34485"/>
    <lineage>
        <taxon>Eukaryota</taxon>
        <taxon>Fungi</taxon>
        <taxon>Fungi incertae sedis</taxon>
        <taxon>Zoopagomycota</taxon>
        <taxon>Entomophthoromycotina</taxon>
        <taxon>Entomophthoromycetes</taxon>
        <taxon>Entomophthorales</taxon>
        <taxon>Entomophthoraceae</taxon>
        <taxon>Entomophthora</taxon>
    </lineage>
</organism>
<proteinExistence type="predicted"/>
<evidence type="ECO:0000313" key="1">
    <source>
        <dbReference type="EMBL" id="KAJ9059209.1"/>
    </source>
</evidence>
<accession>A0ACC2SA44</accession>
<dbReference type="Proteomes" id="UP001165960">
    <property type="component" value="Unassembled WGS sequence"/>
</dbReference>
<sequence length="104" mass="11901">MIVPIRCFSCGKVVGNVWDQYSALIQSGYDKGDAMTFCGLKRYCCRRMILTHVDLVEKLLLYNRKLIFSRFSNAFKLTNTMKDQSELLGPASRMPTLFNALSLH</sequence>
<gene>
    <name evidence="1" type="primary">RPB10_1</name>
    <name evidence="1" type="ORF">DSO57_1004837</name>
</gene>
<keyword evidence="1" id="KW-0804">Transcription</keyword>
<reference evidence="1" key="1">
    <citation type="submission" date="2022-04" db="EMBL/GenBank/DDBJ databases">
        <title>Genome of the entomopathogenic fungus Entomophthora muscae.</title>
        <authorList>
            <person name="Elya C."/>
            <person name="Lovett B.R."/>
            <person name="Lee E."/>
            <person name="Macias A.M."/>
            <person name="Hajek A.E."/>
            <person name="De Bivort B.L."/>
            <person name="Kasson M.T."/>
            <person name="De Fine Licht H.H."/>
            <person name="Stajich J.E."/>
        </authorList>
    </citation>
    <scope>NUCLEOTIDE SEQUENCE</scope>
    <source>
        <strain evidence="1">Berkeley</strain>
    </source>
</reference>
<dbReference type="EMBL" id="QTSX02005692">
    <property type="protein sequence ID" value="KAJ9059209.1"/>
    <property type="molecule type" value="Genomic_DNA"/>
</dbReference>
<keyword evidence="2" id="KW-1185">Reference proteome</keyword>
<protein>
    <submittedName>
        <fullName evidence="1">DNA-directed RNA polymerase II subunit L, variant 2</fullName>
    </submittedName>
</protein>
<name>A0ACC2SA44_9FUNG</name>
<keyword evidence="1" id="KW-0240">DNA-directed RNA polymerase</keyword>